<feature type="domain" description="Helicase ATP-binding" evidence="3">
    <location>
        <begin position="224"/>
        <end position="408"/>
    </location>
</feature>
<dbReference type="InterPro" id="IPR001650">
    <property type="entry name" value="Helicase_C-like"/>
</dbReference>
<dbReference type="SMART" id="SM00487">
    <property type="entry name" value="DEXDc"/>
    <property type="match status" value="1"/>
</dbReference>
<comment type="caution">
    <text evidence="5">The sequence shown here is derived from an EMBL/GenBank/DDBJ whole genome shotgun (WGS) entry which is preliminary data.</text>
</comment>
<feature type="compositionally biased region" description="Low complexity" evidence="2">
    <location>
        <begin position="591"/>
        <end position="604"/>
    </location>
</feature>
<dbReference type="Pfam" id="PF00271">
    <property type="entry name" value="Helicase_C"/>
    <property type="match status" value="1"/>
</dbReference>
<feature type="compositionally biased region" description="Basic and acidic residues" evidence="2">
    <location>
        <begin position="548"/>
        <end position="560"/>
    </location>
</feature>
<dbReference type="Proteomes" id="UP001489004">
    <property type="component" value="Unassembled WGS sequence"/>
</dbReference>
<protein>
    <recommendedName>
        <fullName evidence="7">DNA annealing helicase and endonuclease ZRANB3</fullName>
    </recommendedName>
</protein>
<dbReference type="SMART" id="SM00490">
    <property type="entry name" value="HELICc"/>
    <property type="match status" value="1"/>
</dbReference>
<dbReference type="PROSITE" id="PS51194">
    <property type="entry name" value="HELICASE_CTER"/>
    <property type="match status" value="1"/>
</dbReference>
<dbReference type="CDD" id="cd00085">
    <property type="entry name" value="HNHc"/>
    <property type="match status" value="1"/>
</dbReference>
<reference evidence="5 6" key="1">
    <citation type="journal article" date="2024" name="Nat. Commun.">
        <title>Phylogenomics reveals the evolutionary origins of lichenization in chlorophyte algae.</title>
        <authorList>
            <person name="Puginier C."/>
            <person name="Libourel C."/>
            <person name="Otte J."/>
            <person name="Skaloud P."/>
            <person name="Haon M."/>
            <person name="Grisel S."/>
            <person name="Petersen M."/>
            <person name="Berrin J.G."/>
            <person name="Delaux P.M."/>
            <person name="Dal Grande F."/>
            <person name="Keller J."/>
        </authorList>
    </citation>
    <scope>NUCLEOTIDE SEQUENCE [LARGE SCALE GENOMIC DNA]</scope>
    <source>
        <strain evidence="5 6">SAG 2043</strain>
    </source>
</reference>
<organism evidence="5 6">
    <name type="scientific">[Myrmecia] bisecta</name>
    <dbReference type="NCBI Taxonomy" id="41462"/>
    <lineage>
        <taxon>Eukaryota</taxon>
        <taxon>Viridiplantae</taxon>
        <taxon>Chlorophyta</taxon>
        <taxon>core chlorophytes</taxon>
        <taxon>Trebouxiophyceae</taxon>
        <taxon>Trebouxiales</taxon>
        <taxon>Trebouxiaceae</taxon>
        <taxon>Myrmecia</taxon>
    </lineage>
</organism>
<dbReference type="InterPro" id="IPR049730">
    <property type="entry name" value="SNF2/RAD54-like_C"/>
</dbReference>
<feature type="region of interest" description="Disordered" evidence="2">
    <location>
        <begin position="1181"/>
        <end position="1285"/>
    </location>
</feature>
<dbReference type="Gene3D" id="3.40.50.10810">
    <property type="entry name" value="Tandem AAA-ATPase domain"/>
    <property type="match status" value="1"/>
</dbReference>
<feature type="compositionally biased region" description="Low complexity" evidence="2">
    <location>
        <begin position="1225"/>
        <end position="1242"/>
    </location>
</feature>
<dbReference type="InterPro" id="IPR000330">
    <property type="entry name" value="SNF2_N"/>
</dbReference>
<dbReference type="GO" id="GO:0008270">
    <property type="term" value="F:zinc ion binding"/>
    <property type="evidence" value="ECO:0007669"/>
    <property type="project" value="InterPro"/>
</dbReference>
<dbReference type="Pfam" id="PF00176">
    <property type="entry name" value="SNF2-rel_dom"/>
    <property type="match status" value="1"/>
</dbReference>
<keyword evidence="1" id="KW-0378">Hydrolase</keyword>
<evidence type="ECO:0000256" key="2">
    <source>
        <dbReference type="SAM" id="MobiDB-lite"/>
    </source>
</evidence>
<evidence type="ECO:0000313" key="6">
    <source>
        <dbReference type="Proteomes" id="UP001489004"/>
    </source>
</evidence>
<feature type="compositionally biased region" description="Basic and acidic residues" evidence="2">
    <location>
        <begin position="510"/>
        <end position="524"/>
    </location>
</feature>
<dbReference type="PANTHER" id="PTHR45766:SF5">
    <property type="entry name" value="SNF2 DOMAIN-CONTAINING PROTEIN _ HELICASE DOMAIN-CONTAINING PROTEIN _ HNH ENDONUCLEASE DOMAIN-CONTAINING PROTEIN"/>
    <property type="match status" value="1"/>
</dbReference>
<dbReference type="GO" id="GO:0003676">
    <property type="term" value="F:nucleic acid binding"/>
    <property type="evidence" value="ECO:0007669"/>
    <property type="project" value="InterPro"/>
</dbReference>
<feature type="region of interest" description="Disordered" evidence="2">
    <location>
        <begin position="585"/>
        <end position="604"/>
    </location>
</feature>
<dbReference type="Pfam" id="PF01844">
    <property type="entry name" value="HNH"/>
    <property type="match status" value="1"/>
</dbReference>
<feature type="region of interest" description="Disordered" evidence="2">
    <location>
        <begin position="496"/>
        <end position="560"/>
    </location>
</feature>
<dbReference type="PANTHER" id="PTHR45766">
    <property type="entry name" value="DNA ANNEALING HELICASE AND ENDONUCLEASE ZRANB3 FAMILY MEMBER"/>
    <property type="match status" value="1"/>
</dbReference>
<dbReference type="InterPro" id="IPR003615">
    <property type="entry name" value="HNH_nuc"/>
</dbReference>
<dbReference type="PROSITE" id="PS51192">
    <property type="entry name" value="HELICASE_ATP_BIND_1"/>
    <property type="match status" value="1"/>
</dbReference>
<evidence type="ECO:0000256" key="1">
    <source>
        <dbReference type="ARBA" id="ARBA00022801"/>
    </source>
</evidence>
<dbReference type="InterPro" id="IPR002711">
    <property type="entry name" value="HNH"/>
</dbReference>
<dbReference type="GO" id="GO:0004520">
    <property type="term" value="F:DNA endonuclease activity"/>
    <property type="evidence" value="ECO:0007669"/>
    <property type="project" value="TreeGrafter"/>
</dbReference>
<dbReference type="GO" id="GO:0006281">
    <property type="term" value="P:DNA repair"/>
    <property type="evidence" value="ECO:0007669"/>
    <property type="project" value="TreeGrafter"/>
</dbReference>
<gene>
    <name evidence="5" type="ORF">WJX72_005929</name>
</gene>
<dbReference type="SUPFAM" id="SSF52540">
    <property type="entry name" value="P-loop containing nucleoside triphosphate hydrolases"/>
    <property type="match status" value="2"/>
</dbReference>
<feature type="compositionally biased region" description="Gly residues" evidence="2">
    <location>
        <begin position="1262"/>
        <end position="1273"/>
    </location>
</feature>
<sequence>MEWPDEDRWDTLLPEDWDAMPQNTPQMPHCAPQMTEGAVHKTQQRTALCNIQQRICQFREQLHRMPPRPPAHDRCPGVYKRGEHGCGGALRYVAAEEGPGFWGCSTWPECAYREDEAPRLLNPHVAMEVVSRSTFKVGPAQGAEDIVAFCGGTLALFALVNQQRHRLELTDTRHYSGLIPEATLSAFRGTAAAREAPEEVQRRYACLPAYLQAALLPFQREGVRYALERRGRVLIADEMGVGKTVQAIALSSCYQDEWPMLVIVPASLRLVWAEELEKWLPHLRPCHIHVIEGKTDRLQGQDLPQVVITSYEMMSRLTCDACRGGSVAGAPRMECTGPEHCMAAKGWAVVIADESHTLRTTNHAPDARHTEAVCSAAQRAKRAIFLSGTPSLTRPFDLFRQVDAIRPGLLGFSREAFAQRYCNRRLVDAIRPGLLGFSREAFAQRYCNRRLVACGRRGEDRKRWDNSGLARAGELHSLLKQEVMLRRMKREVLSQLPPKRRQVVRLPRPRPQDWPKEGKAKSAADGEDTSGSESEGEEAAPVGMEAASPKDEPEQEQRLSKDHCTGIAKLPNVIEWLMHALGGRESGGAAGSAESRGAAGVGGSAPAEAPPKFLIFAHHRTVMSRLASALEGNSSDWAGIAYVRIEGATDPVERRLAVQRFRDDPSVRVALLSVTAAGTGLDFSAASAVVFAELPRDVALVRQAEDRAHRQGQRFPVNVYFLVARGTSDDRRWQHLNRSLERVSAVHDAADGADARGLAVDRVCTINGKGDWDRLDAAGNAGHNISDKADGGAAQASARRMAGLAEASLLADGSQAAEVSGSEEGAPKVWFEVSANTNRVHFHSKPNGSAPLGLSLPLELLQMPGTPATLADLLQALDNRPQVAVHVGPAGVLALQPHISRADVEAWVADAREFAAEWVEMRSVFQSKLFGQVLRHPLQDAVEEANAKAQKAGAYGSGTDRYLTGDRSETPLPEGASWQTVRVKYARYGQEVAYKQAFSAGNQRLCVCCLAPVLNCSAPPPAVLHSAVDLFCGPACEARFCMRSGGGALRRAVFRLERGVCTLCKLDCHDLVQRLRTIEKGSHKWEEKRRQRVAKLAPNFCKPGFKAYLDRLVKQALPGNAWHADHIVAVYQGGGLCDLENLRTLCVICHQGVTKAQARERAEARRMRNQSTLDAFLTLSQRQRHQQQPASKPRAKGQAVPLRRPKRAKVARTSTSDSDSDFCQVVAEVAAPPRPAPAAESAKSGQDRDGADQRTGEAANGSSGGGTTAMGGGKSREGMRDVFSA</sequence>
<dbReference type="Gene3D" id="1.10.30.50">
    <property type="match status" value="1"/>
</dbReference>
<dbReference type="GO" id="GO:0031297">
    <property type="term" value="P:replication fork processing"/>
    <property type="evidence" value="ECO:0007669"/>
    <property type="project" value="TreeGrafter"/>
</dbReference>
<dbReference type="CDD" id="cd18793">
    <property type="entry name" value="SF2_C_SNF"/>
    <property type="match status" value="1"/>
</dbReference>
<evidence type="ECO:0000313" key="5">
    <source>
        <dbReference type="EMBL" id="KAK9812931.1"/>
    </source>
</evidence>
<dbReference type="GO" id="GO:0043596">
    <property type="term" value="C:nuclear replication fork"/>
    <property type="evidence" value="ECO:0007669"/>
    <property type="project" value="TreeGrafter"/>
</dbReference>
<accession>A0AAW1PTV5</accession>
<dbReference type="Gene3D" id="3.40.50.300">
    <property type="entry name" value="P-loop containing nucleotide triphosphate hydrolases"/>
    <property type="match status" value="1"/>
</dbReference>
<feature type="compositionally biased region" description="Polar residues" evidence="2">
    <location>
        <begin position="1181"/>
        <end position="1190"/>
    </location>
</feature>
<dbReference type="GO" id="GO:0005524">
    <property type="term" value="F:ATP binding"/>
    <property type="evidence" value="ECO:0007669"/>
    <property type="project" value="InterPro"/>
</dbReference>
<name>A0AAW1PTV5_9CHLO</name>
<keyword evidence="6" id="KW-1185">Reference proteome</keyword>
<evidence type="ECO:0000259" key="3">
    <source>
        <dbReference type="PROSITE" id="PS51192"/>
    </source>
</evidence>
<feature type="compositionally biased region" description="Basic and acidic residues" evidence="2">
    <location>
        <begin position="1274"/>
        <end position="1285"/>
    </location>
</feature>
<evidence type="ECO:0008006" key="7">
    <source>
        <dbReference type="Google" id="ProtNLM"/>
    </source>
</evidence>
<feature type="compositionally biased region" description="Acidic residues" evidence="2">
    <location>
        <begin position="525"/>
        <end position="538"/>
    </location>
</feature>
<evidence type="ECO:0000259" key="4">
    <source>
        <dbReference type="PROSITE" id="PS51194"/>
    </source>
</evidence>
<feature type="compositionally biased region" description="Basic and acidic residues" evidence="2">
    <location>
        <begin position="1245"/>
        <end position="1255"/>
    </location>
</feature>
<dbReference type="EMBL" id="JALJOR010000008">
    <property type="protein sequence ID" value="KAK9812931.1"/>
    <property type="molecule type" value="Genomic_DNA"/>
</dbReference>
<dbReference type="InterPro" id="IPR027417">
    <property type="entry name" value="P-loop_NTPase"/>
</dbReference>
<dbReference type="InterPro" id="IPR038718">
    <property type="entry name" value="SNF2-like_sf"/>
</dbReference>
<dbReference type="GO" id="GO:0016787">
    <property type="term" value="F:hydrolase activity"/>
    <property type="evidence" value="ECO:0007669"/>
    <property type="project" value="UniProtKB-KW"/>
</dbReference>
<proteinExistence type="predicted"/>
<feature type="domain" description="Helicase C-terminal" evidence="4">
    <location>
        <begin position="573"/>
        <end position="758"/>
    </location>
</feature>
<dbReference type="CDD" id="cd18010">
    <property type="entry name" value="DEXHc_HARP_SMARCAL1"/>
    <property type="match status" value="1"/>
</dbReference>
<dbReference type="InterPro" id="IPR014001">
    <property type="entry name" value="Helicase_ATP-bd"/>
</dbReference>